<feature type="non-terminal residue" evidence="7">
    <location>
        <position position="168"/>
    </location>
</feature>
<keyword evidence="1" id="KW-0805">Transcription regulation</keyword>
<evidence type="ECO:0000256" key="3">
    <source>
        <dbReference type="ARBA" id="ARBA00023163"/>
    </source>
</evidence>
<dbReference type="InterPro" id="IPR008967">
    <property type="entry name" value="p53-like_TF_DNA-bd_sf"/>
</dbReference>
<evidence type="ECO:0000256" key="4">
    <source>
        <dbReference type="ARBA" id="ARBA00023242"/>
    </source>
</evidence>
<dbReference type="SUPFAM" id="SSF49417">
    <property type="entry name" value="p53-like transcription factors"/>
    <property type="match status" value="1"/>
</dbReference>
<evidence type="ECO:0000256" key="2">
    <source>
        <dbReference type="ARBA" id="ARBA00023125"/>
    </source>
</evidence>
<protein>
    <submittedName>
        <fullName evidence="7">T-box protein</fullName>
    </submittedName>
</protein>
<feature type="non-terminal residue" evidence="7">
    <location>
        <position position="1"/>
    </location>
</feature>
<dbReference type="InterPro" id="IPR001699">
    <property type="entry name" value="TF_T-box"/>
</dbReference>
<dbReference type="PANTHER" id="PTHR11267:SF204">
    <property type="entry name" value="SPADETAIL"/>
    <property type="match status" value="1"/>
</dbReference>
<dbReference type="Pfam" id="PF00907">
    <property type="entry name" value="T-box"/>
    <property type="match status" value="1"/>
</dbReference>
<feature type="domain" description="T-box" evidence="6">
    <location>
        <begin position="1"/>
        <end position="168"/>
    </location>
</feature>
<comment type="subcellular location">
    <subcellularLocation>
        <location evidence="5">Nucleus</location>
    </subcellularLocation>
</comment>
<keyword evidence="2 5" id="KW-0238">DNA-binding</keyword>
<evidence type="ECO:0000256" key="1">
    <source>
        <dbReference type="ARBA" id="ARBA00023015"/>
    </source>
</evidence>
<dbReference type="EMBL" id="AB281074">
    <property type="protein sequence ID" value="BAH88957.1"/>
    <property type="molecule type" value="mRNA"/>
</dbReference>
<dbReference type="GO" id="GO:0000981">
    <property type="term" value="F:DNA-binding transcription factor activity, RNA polymerase II-specific"/>
    <property type="evidence" value="ECO:0007669"/>
    <property type="project" value="TreeGrafter"/>
</dbReference>
<organism evidence="7">
    <name type="scientific">Dicyema orientale</name>
    <dbReference type="NCBI Taxonomy" id="49300"/>
    <lineage>
        <taxon>Eukaryota</taxon>
        <taxon>Metazoa</taxon>
        <taxon>Spiralia</taxon>
        <taxon>Lophotrochozoa</taxon>
        <taxon>Mesozoa</taxon>
        <taxon>Dicyemida</taxon>
        <taxon>Rhombozoa</taxon>
        <taxon>Dicyemidae</taxon>
        <taxon>Dicyema</taxon>
    </lineage>
</organism>
<dbReference type="GO" id="GO:0000785">
    <property type="term" value="C:chromatin"/>
    <property type="evidence" value="ECO:0007669"/>
    <property type="project" value="TreeGrafter"/>
</dbReference>
<proteinExistence type="evidence at transcript level"/>
<evidence type="ECO:0000313" key="7">
    <source>
        <dbReference type="EMBL" id="BAH88957.1"/>
    </source>
</evidence>
<dbReference type="PANTHER" id="PTHR11267">
    <property type="entry name" value="T-BOX PROTEIN-RELATED"/>
    <property type="match status" value="1"/>
</dbReference>
<dbReference type="InterPro" id="IPR036960">
    <property type="entry name" value="T-box_sf"/>
</dbReference>
<name>C6KWM2_9BILA</name>
<dbReference type="SMART" id="SM00425">
    <property type="entry name" value="TBOX"/>
    <property type="match status" value="1"/>
</dbReference>
<dbReference type="Gene3D" id="2.60.40.820">
    <property type="entry name" value="Transcription factor, T-box"/>
    <property type="match status" value="1"/>
</dbReference>
<dbReference type="GO" id="GO:0005634">
    <property type="term" value="C:nucleus"/>
    <property type="evidence" value="ECO:0007669"/>
    <property type="project" value="UniProtKB-SubCell"/>
</dbReference>
<dbReference type="GO" id="GO:0045893">
    <property type="term" value="P:positive regulation of DNA-templated transcription"/>
    <property type="evidence" value="ECO:0007669"/>
    <property type="project" value="InterPro"/>
</dbReference>
<evidence type="ECO:0000256" key="5">
    <source>
        <dbReference type="PROSITE-ProRule" id="PRU00201"/>
    </source>
</evidence>
<comment type="caution">
    <text evidence="5">Lacks conserved residue(s) required for the propagation of feature annotation.</text>
</comment>
<sequence length="168" mass="19436">TNEMIVTKSGRRVFPPISIKIESKGLSPHDLYSFGIDAVQVGDHRYKYITENGEWESIPLLVGASEENVKNDINWNIESPAKLEYWEKTTINFNKLKLTNGLTRKYGLICLNSMRKYCLRLHIIKHSNQNVFFAYRRIPLAMTEFIAVTAYQNPEIVNLKIENNPFAK</sequence>
<evidence type="ECO:0000259" key="6">
    <source>
        <dbReference type="PROSITE" id="PS50252"/>
    </source>
</evidence>
<dbReference type="GO" id="GO:0000978">
    <property type="term" value="F:RNA polymerase II cis-regulatory region sequence-specific DNA binding"/>
    <property type="evidence" value="ECO:0007669"/>
    <property type="project" value="InterPro"/>
</dbReference>
<dbReference type="GO" id="GO:0001708">
    <property type="term" value="P:cell fate specification"/>
    <property type="evidence" value="ECO:0007669"/>
    <property type="project" value="TreeGrafter"/>
</dbReference>
<keyword evidence="4 5" id="KW-0539">Nucleus</keyword>
<dbReference type="PROSITE" id="PS50252">
    <property type="entry name" value="TBOX_3"/>
    <property type="match status" value="1"/>
</dbReference>
<dbReference type="InterPro" id="IPR046360">
    <property type="entry name" value="T-box_DNA-bd"/>
</dbReference>
<keyword evidence="3" id="KW-0804">Transcription</keyword>
<accession>C6KWM2</accession>
<dbReference type="PRINTS" id="PR00937">
    <property type="entry name" value="TBOX"/>
</dbReference>
<reference evidence="7" key="1">
    <citation type="journal article" date="2009" name="Evol. Dev.">
        <title>Molecular markers comparing the extremely simple body plan of dicyemids to that of lophotrochozoans: insight from the expression patterns of Hox, Otx, and brachyury.</title>
        <authorList>
            <person name="Kobayashi M."/>
            <person name="Furuya H."/>
            <person name="Wada H."/>
        </authorList>
    </citation>
    <scope>NUCLEOTIDE SEQUENCE</scope>
</reference>
<dbReference type="AlphaFoldDB" id="C6KWM2"/>